<name>A0ABT2Y5W9_9MOLU</name>
<keyword evidence="6 7" id="KW-0472">Membrane</keyword>
<keyword evidence="5 7" id="KW-1133">Transmembrane helix</keyword>
<feature type="transmembrane region" description="Helical" evidence="7">
    <location>
        <begin position="63"/>
        <end position="83"/>
    </location>
</feature>
<dbReference type="EMBL" id="JAOVQM010000002">
    <property type="protein sequence ID" value="MCV2231872.1"/>
    <property type="molecule type" value="Genomic_DNA"/>
</dbReference>
<dbReference type="Pfam" id="PF00528">
    <property type="entry name" value="BPD_transp_1"/>
    <property type="match status" value="1"/>
</dbReference>
<evidence type="ECO:0000313" key="10">
    <source>
        <dbReference type="Proteomes" id="UP001177160"/>
    </source>
</evidence>
<evidence type="ECO:0000256" key="5">
    <source>
        <dbReference type="ARBA" id="ARBA00022989"/>
    </source>
</evidence>
<feature type="transmembrane region" description="Helical" evidence="7">
    <location>
        <begin position="20"/>
        <end position="42"/>
    </location>
</feature>
<feature type="transmembrane region" description="Helical" evidence="7">
    <location>
        <begin position="154"/>
        <end position="180"/>
    </location>
</feature>
<dbReference type="CDD" id="cd06261">
    <property type="entry name" value="TM_PBP2"/>
    <property type="match status" value="1"/>
</dbReference>
<sequence>MLNAYDWNQFIKALYETLFLTFGTGAFVLVIGLILGFLIYILDNDAIIKPSIQRTIAYRVLSTINDIARSIPFIILLIMMIPLTRALVGTMLGARGALPALIVSASPFFARVVNNALKSVSDNTLEALKSMGASRWTIIRIVFKEALSPLVSGFTLTLVTLVGFMSAAAVIGAGGLAFLAYENGKFGNNYTLMYLSIFTILLLVFIIQITGDYVSKKLNHQ</sequence>
<dbReference type="SUPFAM" id="SSF161098">
    <property type="entry name" value="MetI-like"/>
    <property type="match status" value="1"/>
</dbReference>
<keyword evidence="10" id="KW-1185">Reference proteome</keyword>
<keyword evidence="2 7" id="KW-0813">Transport</keyword>
<feature type="domain" description="ABC transmembrane type-1" evidence="8">
    <location>
        <begin position="14"/>
        <end position="211"/>
    </location>
</feature>
<comment type="caution">
    <text evidence="9">The sequence shown here is derived from an EMBL/GenBank/DDBJ whole genome shotgun (WGS) entry which is preliminary data.</text>
</comment>
<protein>
    <submittedName>
        <fullName evidence="9">ABC transporter permease</fullName>
    </submittedName>
</protein>
<proteinExistence type="inferred from homology"/>
<feature type="transmembrane region" description="Helical" evidence="7">
    <location>
        <begin position="192"/>
        <end position="211"/>
    </location>
</feature>
<dbReference type="InterPro" id="IPR035906">
    <property type="entry name" value="MetI-like_sf"/>
</dbReference>
<evidence type="ECO:0000256" key="4">
    <source>
        <dbReference type="ARBA" id="ARBA00022692"/>
    </source>
</evidence>
<evidence type="ECO:0000313" key="9">
    <source>
        <dbReference type="EMBL" id="MCV2231872.1"/>
    </source>
</evidence>
<accession>A0ABT2Y5W9</accession>
<evidence type="ECO:0000256" key="6">
    <source>
        <dbReference type="ARBA" id="ARBA00023136"/>
    </source>
</evidence>
<dbReference type="PROSITE" id="PS50928">
    <property type="entry name" value="ABC_TM1"/>
    <property type="match status" value="1"/>
</dbReference>
<dbReference type="Gene3D" id="1.10.3720.10">
    <property type="entry name" value="MetI-like"/>
    <property type="match status" value="1"/>
</dbReference>
<keyword evidence="3" id="KW-1003">Cell membrane</keyword>
<gene>
    <name evidence="9" type="ORF">N7548_03420</name>
</gene>
<evidence type="ECO:0000256" key="7">
    <source>
        <dbReference type="RuleBase" id="RU363032"/>
    </source>
</evidence>
<dbReference type="RefSeq" id="WP_263608025.1">
    <property type="nucleotide sequence ID" value="NZ_JAOVQM010000002.1"/>
</dbReference>
<evidence type="ECO:0000256" key="1">
    <source>
        <dbReference type="ARBA" id="ARBA00004651"/>
    </source>
</evidence>
<organism evidence="9 10">
    <name type="scientific">Paracholeplasma manati</name>
    <dbReference type="NCBI Taxonomy" id="591373"/>
    <lineage>
        <taxon>Bacteria</taxon>
        <taxon>Bacillati</taxon>
        <taxon>Mycoplasmatota</taxon>
        <taxon>Mollicutes</taxon>
        <taxon>Acholeplasmatales</taxon>
        <taxon>Acholeplasmataceae</taxon>
        <taxon>Paracholeplasma</taxon>
    </lineage>
</organism>
<comment type="subcellular location">
    <subcellularLocation>
        <location evidence="1 7">Cell membrane</location>
        <topology evidence="1 7">Multi-pass membrane protein</topology>
    </subcellularLocation>
</comment>
<evidence type="ECO:0000256" key="2">
    <source>
        <dbReference type="ARBA" id="ARBA00022448"/>
    </source>
</evidence>
<dbReference type="InterPro" id="IPR000515">
    <property type="entry name" value="MetI-like"/>
</dbReference>
<evidence type="ECO:0000259" key="8">
    <source>
        <dbReference type="PROSITE" id="PS50928"/>
    </source>
</evidence>
<dbReference type="PANTHER" id="PTHR30450:SF1">
    <property type="entry name" value="D-METHIONINE TRANSPORT SYSTEM PERMEASE PROTEIN METI-RELATED"/>
    <property type="match status" value="1"/>
</dbReference>
<dbReference type="PANTHER" id="PTHR30450">
    <property type="entry name" value="ABC TRANSPORTER PERMEASE"/>
    <property type="match status" value="1"/>
</dbReference>
<evidence type="ECO:0000256" key="3">
    <source>
        <dbReference type="ARBA" id="ARBA00022475"/>
    </source>
</evidence>
<dbReference type="Proteomes" id="UP001177160">
    <property type="component" value="Unassembled WGS sequence"/>
</dbReference>
<keyword evidence="4 7" id="KW-0812">Transmembrane</keyword>
<reference evidence="9" key="1">
    <citation type="submission" date="2022-09" db="EMBL/GenBank/DDBJ databases">
        <title>Novel Mycoplasma species identified in domestic and wild animals.</title>
        <authorList>
            <person name="Volokhov D.V."/>
            <person name="Furtak V.A."/>
            <person name="Zagorodnyaya T.A."/>
        </authorList>
    </citation>
    <scope>NUCLEOTIDE SEQUENCE</scope>
    <source>
        <strain evidence="9">Oakley</strain>
    </source>
</reference>
<comment type="similarity">
    <text evidence="7">Belongs to the binding-protein-dependent transport system permease family.</text>
</comment>
<dbReference type="InterPro" id="IPR051322">
    <property type="entry name" value="AA_ABC_Transporter_Permease"/>
</dbReference>